<dbReference type="InterPro" id="IPR006659">
    <property type="entry name" value="Arsenate_reductase"/>
</dbReference>
<comment type="similarity">
    <text evidence="1 3">Belongs to the ArsC family.</text>
</comment>
<dbReference type="InterPro" id="IPR006660">
    <property type="entry name" value="Arsenate_reductase-like"/>
</dbReference>
<dbReference type="OrthoDB" id="9790554at2"/>
<sequence length="131" mass="13917">MTTADNPGILGESTTGVTEATVYHNPQCSKSRAALAYLEQRDITPTIIHYLTDTPTAEELTAILATAGLKAHDIIRTGESAYTHLGLSAETPDGDLITAMVTHPELIERPLVVTPKGAILARPTDLIATIL</sequence>
<dbReference type="AlphaFoldDB" id="L1MN38"/>
<proteinExistence type="inferred from homology"/>
<dbReference type="InterPro" id="IPR036249">
    <property type="entry name" value="Thioredoxin-like_sf"/>
</dbReference>
<comment type="caution">
    <text evidence="4">The sequence shown here is derived from an EMBL/GenBank/DDBJ whole genome shotgun (WGS) entry which is preliminary data.</text>
</comment>
<dbReference type="HOGENOM" id="CLU_116644_0_1_11"/>
<dbReference type="GO" id="GO:0008794">
    <property type="term" value="F:arsenate reductase (glutaredoxin) activity"/>
    <property type="evidence" value="ECO:0007669"/>
    <property type="project" value="InterPro"/>
</dbReference>
<dbReference type="Proteomes" id="UP000010445">
    <property type="component" value="Unassembled WGS sequence"/>
</dbReference>
<dbReference type="RefSeq" id="WP_006061833.1">
    <property type="nucleotide sequence ID" value="NZ_KB290821.1"/>
</dbReference>
<gene>
    <name evidence="4" type="ORF">HMPREF9997_00136</name>
</gene>
<dbReference type="STRING" id="1035195.HMPREF9997_00136"/>
<name>L1MN38_9CORY</name>
<keyword evidence="2" id="KW-0560">Oxidoreductase</keyword>
<accession>L1MN38</accession>
<evidence type="ECO:0000256" key="2">
    <source>
        <dbReference type="ARBA" id="ARBA00023002"/>
    </source>
</evidence>
<evidence type="ECO:0000313" key="4">
    <source>
        <dbReference type="EMBL" id="EKX92470.1"/>
    </source>
</evidence>
<evidence type="ECO:0000256" key="1">
    <source>
        <dbReference type="ARBA" id="ARBA00007198"/>
    </source>
</evidence>
<dbReference type="SUPFAM" id="SSF52833">
    <property type="entry name" value="Thioredoxin-like"/>
    <property type="match status" value="1"/>
</dbReference>
<dbReference type="EMBL" id="AMEM01000005">
    <property type="protein sequence ID" value="EKX92470.1"/>
    <property type="molecule type" value="Genomic_DNA"/>
</dbReference>
<dbReference type="NCBIfam" id="TIGR00014">
    <property type="entry name" value="arsC"/>
    <property type="match status" value="1"/>
</dbReference>
<dbReference type="PROSITE" id="PS51353">
    <property type="entry name" value="ARSC"/>
    <property type="match status" value="1"/>
</dbReference>
<dbReference type="eggNOG" id="COG1393">
    <property type="taxonomic scope" value="Bacteria"/>
</dbReference>
<organism evidence="4 5">
    <name type="scientific">Corynebacterium durum F0235</name>
    <dbReference type="NCBI Taxonomy" id="1035195"/>
    <lineage>
        <taxon>Bacteria</taxon>
        <taxon>Bacillati</taxon>
        <taxon>Actinomycetota</taxon>
        <taxon>Actinomycetes</taxon>
        <taxon>Mycobacteriales</taxon>
        <taxon>Corynebacteriaceae</taxon>
        <taxon>Corynebacterium</taxon>
    </lineage>
</organism>
<protein>
    <submittedName>
        <fullName evidence="4">Arsenate reductase</fullName>
    </submittedName>
</protein>
<dbReference type="Pfam" id="PF03960">
    <property type="entry name" value="ArsC"/>
    <property type="match status" value="1"/>
</dbReference>
<dbReference type="PATRIC" id="fig|1035195.3.peg.126"/>
<dbReference type="PANTHER" id="PTHR30041:SF4">
    <property type="entry name" value="ARSENATE REDUCTASE"/>
    <property type="match status" value="1"/>
</dbReference>
<dbReference type="Gene3D" id="3.40.30.10">
    <property type="entry name" value="Glutaredoxin"/>
    <property type="match status" value="1"/>
</dbReference>
<evidence type="ECO:0000256" key="3">
    <source>
        <dbReference type="PROSITE-ProRule" id="PRU01282"/>
    </source>
</evidence>
<reference evidence="4 5" key="1">
    <citation type="submission" date="2012-05" db="EMBL/GenBank/DDBJ databases">
        <authorList>
            <person name="Weinstock G."/>
            <person name="Sodergren E."/>
            <person name="Lobos E.A."/>
            <person name="Fulton L."/>
            <person name="Fulton R."/>
            <person name="Courtney L."/>
            <person name="Fronick C."/>
            <person name="O'Laughlin M."/>
            <person name="Godfrey J."/>
            <person name="Wilson R.M."/>
            <person name="Miner T."/>
            <person name="Farmer C."/>
            <person name="Delehaunty K."/>
            <person name="Cordes M."/>
            <person name="Minx P."/>
            <person name="Tomlinson C."/>
            <person name="Chen J."/>
            <person name="Wollam A."/>
            <person name="Pepin K.H."/>
            <person name="Bhonagiri V."/>
            <person name="Zhang X."/>
            <person name="Suruliraj S."/>
            <person name="Warren W."/>
            <person name="Mitreva M."/>
            <person name="Mardis E.R."/>
            <person name="Wilson R.K."/>
        </authorList>
    </citation>
    <scope>NUCLEOTIDE SEQUENCE [LARGE SCALE GENOMIC DNA]</scope>
    <source>
        <strain evidence="4 5">F0235</strain>
    </source>
</reference>
<dbReference type="CDD" id="cd03034">
    <property type="entry name" value="ArsC_ArsC"/>
    <property type="match status" value="1"/>
</dbReference>
<evidence type="ECO:0000313" key="5">
    <source>
        <dbReference type="Proteomes" id="UP000010445"/>
    </source>
</evidence>
<keyword evidence="5" id="KW-1185">Reference proteome</keyword>
<dbReference type="PANTHER" id="PTHR30041">
    <property type="entry name" value="ARSENATE REDUCTASE"/>
    <property type="match status" value="1"/>
</dbReference>